<protein>
    <recommendedName>
        <fullName evidence="3">ACT domain-containing protein</fullName>
    </recommendedName>
</protein>
<dbReference type="Proteomes" id="UP001438707">
    <property type="component" value="Unassembled WGS sequence"/>
</dbReference>
<accession>A0AAW1QHE5</accession>
<gene>
    <name evidence="4" type="ORF">WJX74_005751</name>
</gene>
<evidence type="ECO:0000313" key="4">
    <source>
        <dbReference type="EMBL" id="KAK9820803.1"/>
    </source>
</evidence>
<feature type="region of interest" description="Disordered" evidence="2">
    <location>
        <begin position="269"/>
        <end position="302"/>
    </location>
</feature>
<feature type="domain" description="ACT" evidence="3">
    <location>
        <begin position="161"/>
        <end position="244"/>
    </location>
</feature>
<dbReference type="PANTHER" id="PTHR31096:SF22">
    <property type="entry name" value="ACT DOMAIN-CONTAINING PROTEIN ACR4"/>
    <property type="match status" value="1"/>
</dbReference>
<feature type="domain" description="ACT" evidence="3">
    <location>
        <begin position="69"/>
        <end position="141"/>
    </location>
</feature>
<dbReference type="InterPro" id="IPR002912">
    <property type="entry name" value="ACT_dom"/>
</dbReference>
<evidence type="ECO:0000256" key="2">
    <source>
        <dbReference type="SAM" id="MobiDB-lite"/>
    </source>
</evidence>
<dbReference type="PROSITE" id="PS51671">
    <property type="entry name" value="ACT"/>
    <property type="match status" value="2"/>
</dbReference>
<evidence type="ECO:0000259" key="3">
    <source>
        <dbReference type="PROSITE" id="PS51671"/>
    </source>
</evidence>
<dbReference type="Gene3D" id="3.30.70.260">
    <property type="match status" value="1"/>
</dbReference>
<proteinExistence type="predicted"/>
<dbReference type="InterPro" id="IPR040217">
    <property type="entry name" value="ACR1-12"/>
</dbReference>
<evidence type="ECO:0000256" key="1">
    <source>
        <dbReference type="ARBA" id="ARBA00022737"/>
    </source>
</evidence>
<evidence type="ECO:0000313" key="5">
    <source>
        <dbReference type="Proteomes" id="UP001438707"/>
    </source>
</evidence>
<organism evidence="4 5">
    <name type="scientific">Apatococcus lobatus</name>
    <dbReference type="NCBI Taxonomy" id="904363"/>
    <lineage>
        <taxon>Eukaryota</taxon>
        <taxon>Viridiplantae</taxon>
        <taxon>Chlorophyta</taxon>
        <taxon>core chlorophytes</taxon>
        <taxon>Trebouxiophyceae</taxon>
        <taxon>Chlorellales</taxon>
        <taxon>Chlorellaceae</taxon>
        <taxon>Apatococcus</taxon>
    </lineage>
</organism>
<dbReference type="PANTHER" id="PTHR31096">
    <property type="entry name" value="ACT DOMAIN-CONTAINING PROTEIN ACR4-RELATED"/>
    <property type="match status" value="1"/>
</dbReference>
<dbReference type="InterPro" id="IPR045865">
    <property type="entry name" value="ACT-like_dom_sf"/>
</dbReference>
<reference evidence="4 5" key="1">
    <citation type="journal article" date="2024" name="Nat. Commun.">
        <title>Phylogenomics reveals the evolutionary origins of lichenization in chlorophyte algae.</title>
        <authorList>
            <person name="Puginier C."/>
            <person name="Libourel C."/>
            <person name="Otte J."/>
            <person name="Skaloud P."/>
            <person name="Haon M."/>
            <person name="Grisel S."/>
            <person name="Petersen M."/>
            <person name="Berrin J.G."/>
            <person name="Delaux P.M."/>
            <person name="Dal Grande F."/>
            <person name="Keller J."/>
        </authorList>
    </citation>
    <scope>NUCLEOTIDE SEQUENCE [LARGE SCALE GENOMIC DNA]</scope>
    <source>
        <strain evidence="4 5">SAG 2145</strain>
    </source>
</reference>
<dbReference type="SUPFAM" id="SSF55021">
    <property type="entry name" value="ACT-like"/>
    <property type="match status" value="2"/>
</dbReference>
<keyword evidence="5" id="KW-1185">Reference proteome</keyword>
<feature type="compositionally biased region" description="Polar residues" evidence="2">
    <location>
        <begin position="286"/>
        <end position="302"/>
    </location>
</feature>
<dbReference type="AlphaFoldDB" id="A0AAW1QHE5"/>
<comment type="caution">
    <text evidence="4">The sequence shown here is derived from an EMBL/GenBank/DDBJ whole genome shotgun (WGS) entry which is preliminary data.</text>
</comment>
<keyword evidence="1" id="KW-0677">Repeat</keyword>
<name>A0AAW1QHE5_9CHLO</name>
<sequence>MHSLLLRSQFNVHKSPSLQAFQAYRESEAHNSLQTSVSSDGELLEYETLELRVHPPNIDINNDHPTRSIITVDSANRPGTLIEVVQHFTELGLDVRKARISSDGGWFVDEFEVTEACGQKVADYRKLCSIKQMLNINLRGHDELLHNADETDEMHKVETTVLELAGQDSAGLLADVTQLLTTNGCNVRSAAVWTYKQRVAFVLSVTENGMPVHDGVKLQRLQQLLFTMMDSEGNGIVDIKRVRGEVHHDRRLHQLMLQEDLKAWDRLQATSQPDPASDSEDDGPSSIDSRPTASPADSASSLHEFVSNKTENAISFYRSPKHSKPDVNITRCGNGGYWLVTIKCKDRNKLLFDTVCTLADMDYDVYHATIDSQHGIAHQEYYIKPRYGGTAWNEARAVKLAAMMEAAIQRRFPKGLKVHVRSVDRFGCLSSLARVLKDANLCVTRAKVKTYALSSSSGHTFCVMDASGAPPDRAKVEAACAEIGGKLVDAGEEEKTASAGTHKFSFSFLTRQWGKGWNGLATSPSSSDGGS</sequence>
<dbReference type="EMBL" id="JALJOS010000043">
    <property type="protein sequence ID" value="KAK9820803.1"/>
    <property type="molecule type" value="Genomic_DNA"/>
</dbReference>
<dbReference type="CDD" id="cd04873">
    <property type="entry name" value="ACT_UUR-ACR-like"/>
    <property type="match status" value="1"/>
</dbReference>